<dbReference type="AlphaFoldDB" id="B8M217"/>
<organism evidence="1 2">
    <name type="scientific">Talaromyces stipitatus (strain ATCC 10500 / CBS 375.48 / QM 6759 / NRRL 1006)</name>
    <name type="common">Penicillium stipitatum</name>
    <dbReference type="NCBI Taxonomy" id="441959"/>
    <lineage>
        <taxon>Eukaryota</taxon>
        <taxon>Fungi</taxon>
        <taxon>Dikarya</taxon>
        <taxon>Ascomycota</taxon>
        <taxon>Pezizomycotina</taxon>
        <taxon>Eurotiomycetes</taxon>
        <taxon>Eurotiomycetidae</taxon>
        <taxon>Eurotiales</taxon>
        <taxon>Trichocomaceae</taxon>
        <taxon>Talaromyces</taxon>
        <taxon>Talaromyces sect. Talaromyces</taxon>
    </lineage>
</organism>
<gene>
    <name evidence="1" type="ORF">TSTA_087140</name>
</gene>
<dbReference type="VEuPathDB" id="FungiDB:TSTA_087140"/>
<dbReference type="eggNOG" id="ENOG502SBX9">
    <property type="taxonomic scope" value="Eukaryota"/>
</dbReference>
<dbReference type="Proteomes" id="UP000001745">
    <property type="component" value="Unassembled WGS sequence"/>
</dbReference>
<reference evidence="2" key="1">
    <citation type="journal article" date="2015" name="Genome Announc.">
        <title>Genome sequence of the AIDS-associated pathogen Penicillium marneffei (ATCC18224) and its near taxonomic relative Talaromyces stipitatus (ATCC10500).</title>
        <authorList>
            <person name="Nierman W.C."/>
            <person name="Fedorova-Abrams N.D."/>
            <person name="Andrianopoulos A."/>
        </authorList>
    </citation>
    <scope>NUCLEOTIDE SEQUENCE [LARGE SCALE GENOMIC DNA]</scope>
    <source>
        <strain evidence="2">ATCC 10500 / CBS 375.48 / QM 6759 / NRRL 1006</strain>
    </source>
</reference>
<protein>
    <submittedName>
        <fullName evidence="1">Uncharacterized protein</fullName>
    </submittedName>
</protein>
<accession>B8M217</accession>
<name>B8M217_TALSN</name>
<dbReference type="InterPro" id="IPR034595">
    <property type="entry name" value="NDUFAF8"/>
</dbReference>
<dbReference type="PANTHER" id="PTHR34561">
    <property type="entry name" value="NADH DEHYDROGENASE [UBIQUINONE] 1 ALPHA SUBCOMPLEX ASSEMBLY FACTOR 8"/>
    <property type="match status" value="1"/>
</dbReference>
<dbReference type="GO" id="GO:0032981">
    <property type="term" value="P:mitochondrial respiratory chain complex I assembly"/>
    <property type="evidence" value="ECO:0007669"/>
    <property type="project" value="InterPro"/>
</dbReference>
<keyword evidence="2" id="KW-1185">Reference proteome</keyword>
<dbReference type="GeneID" id="8100846"/>
<dbReference type="PhylomeDB" id="B8M217"/>
<dbReference type="OrthoDB" id="3821113at2759"/>
<evidence type="ECO:0000313" key="1">
    <source>
        <dbReference type="EMBL" id="EED21481.1"/>
    </source>
</evidence>
<dbReference type="GO" id="GO:0005739">
    <property type="term" value="C:mitochondrion"/>
    <property type="evidence" value="ECO:0007669"/>
    <property type="project" value="InterPro"/>
</dbReference>
<dbReference type="RefSeq" id="XP_002478444.1">
    <property type="nucleotide sequence ID" value="XM_002478399.1"/>
</dbReference>
<dbReference type="OMA" id="ADYNSVH"/>
<sequence length="79" mass="9095">MSNKVRPLEKLAQAASQCSVEAVAYGKCVVADYNAVQKDMCAKEFMRLKNCFLVRLRFVNGENFLGTDHQIRRLRKRND</sequence>
<proteinExistence type="predicted"/>
<dbReference type="EMBL" id="EQ962653">
    <property type="protein sequence ID" value="EED21481.1"/>
    <property type="molecule type" value="Genomic_DNA"/>
</dbReference>
<dbReference type="InParanoid" id="B8M217"/>
<dbReference type="HOGENOM" id="CLU_188562_2_0_1"/>
<dbReference type="PANTHER" id="PTHR34561:SF1">
    <property type="entry name" value="NADH DEHYDROGENASE [UBIQUINONE] 1 ALPHA SUBCOMPLEX ASSEMBLY FACTOR 8"/>
    <property type="match status" value="1"/>
</dbReference>
<evidence type="ECO:0000313" key="2">
    <source>
        <dbReference type="Proteomes" id="UP000001745"/>
    </source>
</evidence>